<feature type="transmembrane region" description="Helical" evidence="10">
    <location>
        <begin position="148"/>
        <end position="170"/>
    </location>
</feature>
<evidence type="ECO:0000256" key="2">
    <source>
        <dbReference type="ARBA" id="ARBA00004418"/>
    </source>
</evidence>
<gene>
    <name evidence="12" type="primary">hcp3</name>
    <name evidence="12" type="ORF">HHUB_1750</name>
</gene>
<dbReference type="Pfam" id="PF00127">
    <property type="entry name" value="Copper-bind"/>
    <property type="match status" value="1"/>
</dbReference>
<dbReference type="GO" id="GO:0005507">
    <property type="term" value="F:copper ion binding"/>
    <property type="evidence" value="ECO:0007669"/>
    <property type="project" value="InterPro"/>
</dbReference>
<feature type="binding site" evidence="9">
    <location>
        <position position="119"/>
    </location>
    <ligand>
        <name>Cu cation</name>
        <dbReference type="ChEBI" id="CHEBI:23378"/>
    </ligand>
</feature>
<dbReference type="Gene3D" id="2.60.40.420">
    <property type="entry name" value="Cupredoxins - blue copper proteins"/>
    <property type="match status" value="1"/>
</dbReference>
<keyword evidence="4 9" id="KW-0479">Metal-binding</keyword>
<comment type="cofactor">
    <cofactor evidence="9">
        <name>Cu cation</name>
        <dbReference type="ChEBI" id="CHEBI:23378"/>
    </cofactor>
    <text evidence="9">Binds 1 copper ion per subunit.</text>
</comment>
<dbReference type="InterPro" id="IPR000923">
    <property type="entry name" value="BlueCu_1"/>
</dbReference>
<evidence type="ECO:0000256" key="7">
    <source>
        <dbReference type="ARBA" id="ARBA00023008"/>
    </source>
</evidence>
<organism evidence="12 13">
    <name type="scientific">Halobacterium hubeiense</name>
    <dbReference type="NCBI Taxonomy" id="1407499"/>
    <lineage>
        <taxon>Archaea</taxon>
        <taxon>Methanobacteriati</taxon>
        <taxon>Methanobacteriota</taxon>
        <taxon>Stenosarchaea group</taxon>
        <taxon>Halobacteria</taxon>
        <taxon>Halobacteriales</taxon>
        <taxon>Halobacteriaceae</taxon>
        <taxon>Halobacterium</taxon>
    </lineage>
</organism>
<sequence>MNSDADERVTRRSFLRTGVGAAAAGVAATGTAAAQEGEGGPTVVTVGPGGSNVFDPETAYVQPGGTVRWEWGSSGHNVVPQSTPSGSDWSGHEPLEDSGFTYEHTFETEGTYEYVCTPHASLGMEGVIEVTENPPENTGYQSILPDSALNLGVAATGSLVSVLGLTYLFMRYGGDYEGDFGE</sequence>
<dbReference type="AlphaFoldDB" id="A0A0U5ACB0"/>
<evidence type="ECO:0000256" key="6">
    <source>
        <dbReference type="ARBA" id="ARBA00022982"/>
    </source>
</evidence>
<evidence type="ECO:0000259" key="11">
    <source>
        <dbReference type="Pfam" id="PF00127"/>
    </source>
</evidence>
<proteinExistence type="predicted"/>
<dbReference type="GO" id="GO:0016020">
    <property type="term" value="C:membrane"/>
    <property type="evidence" value="ECO:0007669"/>
    <property type="project" value="UniProtKB-SubCell"/>
</dbReference>
<protein>
    <submittedName>
        <fullName evidence="12">Halocyanin</fullName>
    </submittedName>
</protein>
<accession>A0A0U5ACB0</accession>
<dbReference type="STRING" id="1407499.HHUB_1750"/>
<dbReference type="PANTHER" id="PTHR34192">
    <property type="entry name" value="PLASTOCYANIN MAJOR ISOFORM, CHLOROPLASTIC-RELATED"/>
    <property type="match status" value="1"/>
</dbReference>
<evidence type="ECO:0000256" key="3">
    <source>
        <dbReference type="ARBA" id="ARBA00022448"/>
    </source>
</evidence>
<keyword evidence="13" id="KW-1185">Reference proteome</keyword>
<keyword evidence="5" id="KW-0574">Periplasm</keyword>
<keyword evidence="10" id="KW-0812">Transmembrane</keyword>
<feature type="binding site" evidence="9">
    <location>
        <position position="116"/>
    </location>
    <ligand>
        <name>Cu cation</name>
        <dbReference type="ChEBI" id="CHEBI:23378"/>
    </ligand>
</feature>
<dbReference type="EMBL" id="LN831302">
    <property type="protein sequence ID" value="CQH51586.1"/>
    <property type="molecule type" value="Genomic_DNA"/>
</dbReference>
<dbReference type="KEGG" id="hhb:Hhub_1750"/>
<keyword evidence="3" id="KW-0813">Transport</keyword>
<evidence type="ECO:0000313" key="13">
    <source>
        <dbReference type="Proteomes" id="UP000066737"/>
    </source>
</evidence>
<dbReference type="CDD" id="cd04220">
    <property type="entry name" value="Halocyanin"/>
    <property type="match status" value="1"/>
</dbReference>
<dbReference type="PROSITE" id="PS00196">
    <property type="entry name" value="COPPER_BLUE"/>
    <property type="match status" value="1"/>
</dbReference>
<feature type="binding site" evidence="9">
    <location>
        <position position="124"/>
    </location>
    <ligand>
        <name>Cu cation</name>
        <dbReference type="ChEBI" id="CHEBI:23378"/>
    </ligand>
</feature>
<dbReference type="OrthoDB" id="11836at2157"/>
<dbReference type="GO" id="GO:0042597">
    <property type="term" value="C:periplasmic space"/>
    <property type="evidence" value="ECO:0007669"/>
    <property type="project" value="UniProtKB-SubCell"/>
</dbReference>
<evidence type="ECO:0000313" key="12">
    <source>
        <dbReference type="EMBL" id="CQH51586.1"/>
    </source>
</evidence>
<dbReference type="RefSeq" id="WP_059056234.1">
    <property type="nucleotide sequence ID" value="NZ_CEML01000002.1"/>
</dbReference>
<dbReference type="InterPro" id="IPR008972">
    <property type="entry name" value="Cupredoxin"/>
</dbReference>
<evidence type="ECO:0000256" key="8">
    <source>
        <dbReference type="ARBA" id="ARBA00023136"/>
    </source>
</evidence>
<evidence type="ECO:0000256" key="1">
    <source>
        <dbReference type="ARBA" id="ARBA00004370"/>
    </source>
</evidence>
<keyword evidence="6" id="KW-0249">Electron transport</keyword>
<name>A0A0U5ACB0_9EURY</name>
<evidence type="ECO:0000256" key="4">
    <source>
        <dbReference type="ARBA" id="ARBA00022723"/>
    </source>
</evidence>
<dbReference type="GeneID" id="26658428"/>
<feature type="domain" description="Blue (type 1) copper" evidence="11">
    <location>
        <begin position="45"/>
        <end position="130"/>
    </location>
</feature>
<dbReference type="GO" id="GO:0009055">
    <property type="term" value="F:electron transfer activity"/>
    <property type="evidence" value="ECO:0007669"/>
    <property type="project" value="InterPro"/>
</dbReference>
<reference evidence="13" key="1">
    <citation type="journal article" date="2016" name="Environ. Microbiol.">
        <title>The complete genome of a viable archaeum isolated from 123-million-year-old rock salt.</title>
        <authorList>
            <person name="Jaakkola S.T."/>
            <person name="Pfeiffer F."/>
            <person name="Ravantti J.J."/>
            <person name="Guo Q."/>
            <person name="Liu Y."/>
            <person name="Chen X."/>
            <person name="Ma H."/>
            <person name="Yang C."/>
            <person name="Oksanen H.M."/>
            <person name="Bamford D.H."/>
        </authorList>
    </citation>
    <scope>NUCLEOTIDE SEQUENCE</scope>
    <source>
        <strain evidence="13">JI20-1</strain>
    </source>
</reference>
<evidence type="ECO:0000256" key="10">
    <source>
        <dbReference type="SAM" id="Phobius"/>
    </source>
</evidence>
<dbReference type="InterPro" id="IPR028871">
    <property type="entry name" value="BlueCu_1_BS"/>
</dbReference>
<dbReference type="PANTHER" id="PTHR34192:SF10">
    <property type="entry name" value="PLASTOCYANIN MAJOR ISOFORM, CHLOROPLASTIC-RELATED"/>
    <property type="match status" value="1"/>
</dbReference>
<dbReference type="InterPro" id="IPR002386">
    <property type="entry name" value="Amicyanin/Pseudoazurin"/>
</dbReference>
<dbReference type="InterPro" id="IPR006311">
    <property type="entry name" value="TAT_signal"/>
</dbReference>
<keyword evidence="7 9" id="KW-0186">Copper</keyword>
<dbReference type="SUPFAM" id="SSF49503">
    <property type="entry name" value="Cupredoxins"/>
    <property type="match status" value="1"/>
</dbReference>
<dbReference type="Proteomes" id="UP000066737">
    <property type="component" value="Chromosome I"/>
</dbReference>
<evidence type="ECO:0000256" key="5">
    <source>
        <dbReference type="ARBA" id="ARBA00022764"/>
    </source>
</evidence>
<keyword evidence="8 10" id="KW-0472">Membrane</keyword>
<feature type="binding site" evidence="9">
    <location>
        <position position="76"/>
    </location>
    <ligand>
        <name>Cu cation</name>
        <dbReference type="ChEBI" id="CHEBI:23378"/>
    </ligand>
</feature>
<evidence type="ECO:0000256" key="9">
    <source>
        <dbReference type="PIRSR" id="PIRSR602386-1"/>
    </source>
</evidence>
<comment type="subcellular location">
    <subcellularLocation>
        <location evidence="1">Membrane</location>
    </subcellularLocation>
    <subcellularLocation>
        <location evidence="2">Periplasm</location>
    </subcellularLocation>
</comment>
<dbReference type="PROSITE" id="PS51318">
    <property type="entry name" value="TAT"/>
    <property type="match status" value="1"/>
</dbReference>
<keyword evidence="10" id="KW-1133">Transmembrane helix</keyword>
<dbReference type="PRINTS" id="PR00155">
    <property type="entry name" value="AMICYANIN"/>
</dbReference>